<evidence type="ECO:0000256" key="13">
    <source>
        <dbReference type="ARBA" id="ARBA00023136"/>
    </source>
</evidence>
<evidence type="ECO:0000313" key="17">
    <source>
        <dbReference type="EMBL" id="GHP01276.1"/>
    </source>
</evidence>
<dbReference type="Proteomes" id="UP000660262">
    <property type="component" value="Unassembled WGS sequence"/>
</dbReference>
<dbReference type="GO" id="GO:0005506">
    <property type="term" value="F:iron ion binding"/>
    <property type="evidence" value="ECO:0007669"/>
    <property type="project" value="InterPro"/>
</dbReference>
<dbReference type="AlphaFoldDB" id="A0A830H2B6"/>
<keyword evidence="8" id="KW-0276">Fatty acid metabolism</keyword>
<dbReference type="Pfam" id="PF04116">
    <property type="entry name" value="FA_hydroxylase"/>
    <property type="match status" value="1"/>
</dbReference>
<comment type="similarity">
    <text evidence="3">Belongs to the sterol desaturase family.</text>
</comment>
<dbReference type="InterPro" id="IPR006694">
    <property type="entry name" value="Fatty_acid_hydroxylase"/>
</dbReference>
<dbReference type="PANTHER" id="PTHR12863">
    <property type="entry name" value="FATTY ACID HYDROXYLASE"/>
    <property type="match status" value="1"/>
</dbReference>
<reference evidence="17" key="1">
    <citation type="submission" date="2020-10" db="EMBL/GenBank/DDBJ databases">
        <title>Unveiling of a novel bifunctional photoreceptor, Dualchrome1, isolated from a cosmopolitan green alga.</title>
        <authorList>
            <person name="Suzuki S."/>
            <person name="Kawachi M."/>
        </authorList>
    </citation>
    <scope>NUCLEOTIDE SEQUENCE</scope>
    <source>
        <strain evidence="17">NIES 2893</strain>
    </source>
</reference>
<evidence type="ECO:0000256" key="4">
    <source>
        <dbReference type="ARBA" id="ARBA00022516"/>
    </source>
</evidence>
<feature type="domain" description="Fatty acid hydroxylase" evidence="16">
    <location>
        <begin position="140"/>
        <end position="274"/>
    </location>
</feature>
<keyword evidence="14" id="KW-0275">Fatty acid biosynthesis</keyword>
<evidence type="ECO:0000256" key="14">
    <source>
        <dbReference type="ARBA" id="ARBA00023160"/>
    </source>
</evidence>
<gene>
    <name evidence="17" type="ORF">PPROV_000003200</name>
</gene>
<keyword evidence="4" id="KW-0444">Lipid biosynthesis</keyword>
<keyword evidence="13" id="KW-0472">Membrane</keyword>
<dbReference type="EMBL" id="BNJQ01000001">
    <property type="protein sequence ID" value="GHP01276.1"/>
    <property type="molecule type" value="Genomic_DNA"/>
</dbReference>
<comment type="cofactor">
    <cofactor evidence="1">
        <name>Zn(2+)</name>
        <dbReference type="ChEBI" id="CHEBI:29105"/>
    </cofactor>
</comment>
<evidence type="ECO:0000256" key="9">
    <source>
        <dbReference type="ARBA" id="ARBA00022833"/>
    </source>
</evidence>
<evidence type="ECO:0000256" key="3">
    <source>
        <dbReference type="ARBA" id="ARBA00009324"/>
    </source>
</evidence>
<evidence type="ECO:0000256" key="15">
    <source>
        <dbReference type="SAM" id="MobiDB-lite"/>
    </source>
</evidence>
<evidence type="ECO:0000256" key="1">
    <source>
        <dbReference type="ARBA" id="ARBA00001947"/>
    </source>
</evidence>
<keyword evidence="10" id="KW-1133">Transmembrane helix</keyword>
<evidence type="ECO:0000313" key="18">
    <source>
        <dbReference type="Proteomes" id="UP000660262"/>
    </source>
</evidence>
<feature type="region of interest" description="Disordered" evidence="15">
    <location>
        <begin position="1"/>
        <end position="88"/>
    </location>
</feature>
<keyword evidence="7" id="KW-0256">Endoplasmic reticulum</keyword>
<dbReference type="PANTHER" id="PTHR12863:SF1">
    <property type="entry name" value="FATTY ACID 2-HYDROXYLASE"/>
    <property type="match status" value="1"/>
</dbReference>
<evidence type="ECO:0000256" key="10">
    <source>
        <dbReference type="ARBA" id="ARBA00022989"/>
    </source>
</evidence>
<accession>A0A830H2B6</accession>
<evidence type="ECO:0000259" key="16">
    <source>
        <dbReference type="Pfam" id="PF04116"/>
    </source>
</evidence>
<keyword evidence="5" id="KW-0812">Transmembrane</keyword>
<keyword evidence="9" id="KW-0862">Zinc</keyword>
<evidence type="ECO:0000256" key="2">
    <source>
        <dbReference type="ARBA" id="ARBA00004477"/>
    </source>
</evidence>
<protein>
    <recommendedName>
        <fullName evidence="16">Fatty acid hydroxylase domain-containing protein</fullName>
    </recommendedName>
</protein>
<evidence type="ECO:0000256" key="7">
    <source>
        <dbReference type="ARBA" id="ARBA00022824"/>
    </source>
</evidence>
<dbReference type="GO" id="GO:0005789">
    <property type="term" value="C:endoplasmic reticulum membrane"/>
    <property type="evidence" value="ECO:0007669"/>
    <property type="project" value="UniProtKB-SubCell"/>
</dbReference>
<keyword evidence="6" id="KW-0479">Metal-binding</keyword>
<sequence>MEVHVVARSRNTLKPVLPSRSFRRRGGGSSSSSLGKMQQPRAKREPIRASRLTSVEMDATPSPPTTSSRDDVTSNSSRSQSKSAEGVPETLREAITTFAQHATPQCIALGLTAQLAARIALGPDIIPQLNQQDVVVAACVASFWLFQEWFVHRWLLHSPFEWFGKDIHVGHHNNPYYHVSIDGPGLIVPAMLTSFVVFRLILFPNNWSLALTGCSVYYVMGLLYEWTHYLVHTKYVPKSSFARAIRRHHMLHHCRNENYYLGFTLPAVDSLFGTAPNPRSIPMTDLARSAPIRSAGTTTSRGPLSRR</sequence>
<comment type="subcellular location">
    <subcellularLocation>
        <location evidence="2">Endoplasmic reticulum membrane</location>
        <topology evidence="2">Multi-pass membrane protein</topology>
    </subcellularLocation>
</comment>
<dbReference type="GO" id="GO:0080132">
    <property type="term" value="F:fatty acid 2-hydroxylase activity"/>
    <property type="evidence" value="ECO:0007669"/>
    <property type="project" value="InterPro"/>
</dbReference>
<evidence type="ECO:0000256" key="6">
    <source>
        <dbReference type="ARBA" id="ARBA00022723"/>
    </source>
</evidence>
<evidence type="ECO:0000256" key="5">
    <source>
        <dbReference type="ARBA" id="ARBA00022692"/>
    </source>
</evidence>
<dbReference type="OrthoDB" id="539959at2759"/>
<evidence type="ECO:0000256" key="11">
    <source>
        <dbReference type="ARBA" id="ARBA00023002"/>
    </source>
</evidence>
<comment type="caution">
    <text evidence="17">The sequence shown here is derived from an EMBL/GenBank/DDBJ whole genome shotgun (WGS) entry which is preliminary data.</text>
</comment>
<organism evidence="17 18">
    <name type="scientific">Pycnococcus provasolii</name>
    <dbReference type="NCBI Taxonomy" id="41880"/>
    <lineage>
        <taxon>Eukaryota</taxon>
        <taxon>Viridiplantae</taxon>
        <taxon>Chlorophyta</taxon>
        <taxon>Pseudoscourfieldiophyceae</taxon>
        <taxon>Pseudoscourfieldiales</taxon>
        <taxon>Pycnococcaceae</taxon>
        <taxon>Pycnococcus</taxon>
    </lineage>
</organism>
<proteinExistence type="inferred from homology"/>
<evidence type="ECO:0000256" key="12">
    <source>
        <dbReference type="ARBA" id="ARBA00023098"/>
    </source>
</evidence>
<evidence type="ECO:0000256" key="8">
    <source>
        <dbReference type="ARBA" id="ARBA00022832"/>
    </source>
</evidence>
<name>A0A830H2B6_9CHLO</name>
<keyword evidence="11" id="KW-0560">Oxidoreductase</keyword>
<dbReference type="InterPro" id="IPR014430">
    <property type="entry name" value="Scs7"/>
</dbReference>
<feature type="compositionally biased region" description="Polar residues" evidence="15">
    <location>
        <begin position="73"/>
        <end position="83"/>
    </location>
</feature>
<keyword evidence="12" id="KW-0443">Lipid metabolism</keyword>
<keyword evidence="18" id="KW-1185">Reference proteome</keyword>
<dbReference type="GO" id="GO:0006633">
    <property type="term" value="P:fatty acid biosynthetic process"/>
    <property type="evidence" value="ECO:0007669"/>
    <property type="project" value="UniProtKB-KW"/>
</dbReference>